<feature type="transmembrane region" description="Helical" evidence="1">
    <location>
        <begin position="356"/>
        <end position="375"/>
    </location>
</feature>
<feature type="transmembrane region" description="Helical" evidence="1">
    <location>
        <begin position="322"/>
        <end position="344"/>
    </location>
</feature>
<evidence type="ECO:0008006" key="4">
    <source>
        <dbReference type="Google" id="ProtNLM"/>
    </source>
</evidence>
<dbReference type="Proteomes" id="UP000055019">
    <property type="component" value="Unassembled WGS sequence"/>
</dbReference>
<keyword evidence="1" id="KW-0812">Transmembrane</keyword>
<feature type="transmembrane region" description="Helical" evidence="1">
    <location>
        <begin position="267"/>
        <end position="293"/>
    </location>
</feature>
<keyword evidence="1" id="KW-1133">Transmembrane helix</keyword>
<feature type="transmembrane region" description="Helical" evidence="1">
    <location>
        <begin position="110"/>
        <end position="129"/>
    </location>
</feature>
<comment type="caution">
    <text evidence="2">The sequence shown here is derived from an EMBL/GenBank/DDBJ whole genome shotgun (WGS) entry which is preliminary data.</text>
</comment>
<feature type="transmembrane region" description="Helical" evidence="1">
    <location>
        <begin position="300"/>
        <end position="316"/>
    </location>
</feature>
<evidence type="ECO:0000313" key="3">
    <source>
        <dbReference type="Proteomes" id="UP000055019"/>
    </source>
</evidence>
<evidence type="ECO:0000313" key="2">
    <source>
        <dbReference type="EMBL" id="SAL66450.1"/>
    </source>
</evidence>
<sequence>MFLCLAITLAAFAYLYVTREHFIYVWDWNGYFSVARIFCEALKTSPVDALKMLGESLKGEYNLFFAVPISALFGWDTESRPLFIVALAALYLSTACTVIGLAMRKAFPQFGARGMWCAALLYSIVPPAWEATMRGFPDTMGVTCVFAALYALMSDTQLKQTRTILWTAFWLAAAMAIRRHLAYAAIAVHLTAAISVYAGALTNWRYGSTLPNFAPLVRAALRPAWLALSSLLFLVILDPYLILNVIQNDYSSLYASYQKTPLELASYYFHDVVGPAFFAVGLLGCVIGIIAGARRLDGRFVLGVYAISWLLTWLTLARQTGIHQAIVGLPLVPIFGFFAIFSALRSWHRDRLAKAFVIIAGLYTLANATLIYGTAVNLNKYVHARLPIFSRYAGPLRRDDFPSLRAMIDELRSGRQPTLVAASSTTLNFDIVAQGEKRFYKTPEIKLAVEVNPQIDSRDPLPIESLLGANQIVSVTPFQHHIDADRQQVVKSINDEVASGIASADFAPVRKHYPLEQGAVATVYRRVRQTPLSDAVSILQNMSRSIPATNKKYRDYWYVAPHGAQVGFTWETDGSRDAYMFVPPGETSLTLLRKTTNPITWSAHIAVGDDTCRGITLSVGTQHQLALTAGQNTSLDVLASPDQAEFVTVRVANNGTLPCHIDLTHMRTSETANSASAN</sequence>
<feature type="transmembrane region" description="Helical" evidence="1">
    <location>
        <begin position="183"/>
        <end position="204"/>
    </location>
</feature>
<keyword evidence="1" id="KW-0472">Membrane</keyword>
<name>A0A158JDP5_9BURK</name>
<organism evidence="2 3">
    <name type="scientific">Caballeronia arvi</name>
    <dbReference type="NCBI Taxonomy" id="1777135"/>
    <lineage>
        <taxon>Bacteria</taxon>
        <taxon>Pseudomonadati</taxon>
        <taxon>Pseudomonadota</taxon>
        <taxon>Betaproteobacteria</taxon>
        <taxon>Burkholderiales</taxon>
        <taxon>Burkholderiaceae</taxon>
        <taxon>Caballeronia</taxon>
    </lineage>
</organism>
<evidence type="ECO:0000256" key="1">
    <source>
        <dbReference type="SAM" id="Phobius"/>
    </source>
</evidence>
<dbReference type="RefSeq" id="WP_061148206.1">
    <property type="nucleotide sequence ID" value="NZ_FCOM02000015.1"/>
</dbReference>
<gene>
    <name evidence="2" type="ORF">AWB74_03725</name>
</gene>
<keyword evidence="3" id="KW-1185">Reference proteome</keyword>
<proteinExistence type="predicted"/>
<dbReference type="OrthoDB" id="9135431at2"/>
<dbReference type="AlphaFoldDB" id="A0A158JDP5"/>
<accession>A0A158JDP5</accession>
<feature type="transmembrane region" description="Helical" evidence="1">
    <location>
        <begin position="225"/>
        <end position="247"/>
    </location>
</feature>
<dbReference type="EMBL" id="FCOM02000015">
    <property type="protein sequence ID" value="SAL66450.1"/>
    <property type="molecule type" value="Genomic_DNA"/>
</dbReference>
<protein>
    <recommendedName>
        <fullName evidence="4">Glycosyltransferase RgtA/B/C/D-like domain-containing protein</fullName>
    </recommendedName>
</protein>
<feature type="transmembrane region" description="Helical" evidence="1">
    <location>
        <begin position="82"/>
        <end position="103"/>
    </location>
</feature>
<reference evidence="2" key="1">
    <citation type="submission" date="2016-01" db="EMBL/GenBank/DDBJ databases">
        <authorList>
            <person name="Peeters C."/>
        </authorList>
    </citation>
    <scope>NUCLEOTIDE SEQUENCE [LARGE SCALE GENOMIC DNA]</scope>
    <source>
        <strain evidence="2">LMG 29317</strain>
    </source>
</reference>